<dbReference type="WBParaSite" id="L893_g30456.t1">
    <property type="protein sequence ID" value="L893_g30456.t1"/>
    <property type="gene ID" value="L893_g30456"/>
</dbReference>
<feature type="compositionally biased region" description="Acidic residues" evidence="1">
    <location>
        <begin position="947"/>
        <end position="958"/>
    </location>
</feature>
<feature type="compositionally biased region" description="Low complexity" evidence="1">
    <location>
        <begin position="776"/>
        <end position="804"/>
    </location>
</feature>
<feature type="compositionally biased region" description="Low complexity" evidence="1">
    <location>
        <begin position="1188"/>
        <end position="1212"/>
    </location>
</feature>
<organism evidence="2 3">
    <name type="scientific">Steinernema glaseri</name>
    <dbReference type="NCBI Taxonomy" id="37863"/>
    <lineage>
        <taxon>Eukaryota</taxon>
        <taxon>Metazoa</taxon>
        <taxon>Ecdysozoa</taxon>
        <taxon>Nematoda</taxon>
        <taxon>Chromadorea</taxon>
        <taxon>Rhabditida</taxon>
        <taxon>Tylenchina</taxon>
        <taxon>Panagrolaimomorpha</taxon>
        <taxon>Strongyloidoidea</taxon>
        <taxon>Steinernematidae</taxon>
        <taxon>Steinernema</taxon>
    </lineage>
</organism>
<proteinExistence type="predicted"/>
<feature type="compositionally biased region" description="Basic and acidic residues" evidence="1">
    <location>
        <begin position="1240"/>
        <end position="1252"/>
    </location>
</feature>
<feature type="compositionally biased region" description="Pro residues" evidence="1">
    <location>
        <begin position="959"/>
        <end position="973"/>
    </location>
</feature>
<dbReference type="Proteomes" id="UP000095287">
    <property type="component" value="Unplaced"/>
</dbReference>
<keyword evidence="2" id="KW-1185">Reference proteome</keyword>
<accession>A0A1I7ZX11</accession>
<name>A0A1I7ZX11_9BILA</name>
<feature type="region of interest" description="Disordered" evidence="1">
    <location>
        <begin position="868"/>
        <end position="1470"/>
    </location>
</feature>
<feature type="compositionally biased region" description="Basic and acidic residues" evidence="1">
    <location>
        <begin position="1461"/>
        <end position="1470"/>
    </location>
</feature>
<feature type="compositionally biased region" description="Low complexity" evidence="1">
    <location>
        <begin position="1030"/>
        <end position="1041"/>
    </location>
</feature>
<feature type="compositionally biased region" description="Low complexity" evidence="1">
    <location>
        <begin position="1313"/>
        <end position="1333"/>
    </location>
</feature>
<evidence type="ECO:0000313" key="3">
    <source>
        <dbReference type="WBParaSite" id="L893_g30456.t1"/>
    </source>
</evidence>
<feature type="compositionally biased region" description="Basic and acidic residues" evidence="1">
    <location>
        <begin position="1166"/>
        <end position="1177"/>
    </location>
</feature>
<feature type="compositionally biased region" description="Low complexity" evidence="1">
    <location>
        <begin position="1417"/>
        <end position="1434"/>
    </location>
</feature>
<sequence>MYGLLKKEPMDVDEDPNEVEDDPLQMFSMAQVDSASRIDTVRNKNPATLDFDTISKNLRKNMMDKKIVLETDARGHLLNSMKTLRKSFLGDGNVDFQSHLKMLADVLNCQLVSQTCYHELKRPELVMVLRMDGPSNIGICNISWFQEKTQSCDVVKKLLEENKWGELESGLSKMLQIIPSRFAPNEMEICLRALSVTERDLLFINSSADTTLTPMECVNQLPLGLCQPRTALTPFTIYLLADPILFRAAKDSSPDDVLKRLPNAILTISESSSVNVLPDTSNVDPRTRTWLQKQEGMSGRPIRAALCLKLSSPILLFSQMVSNLASVGAELVFSPNGTSVNYFHTILGTTSTTLYSRLSENFAIRFSLEPTMSVMALQDQAASIITEIRVSDPRQIPLVDQAASIITEIRVSDPRQIPLVVQLLRQQLVFNSLMEGISRSCSPLSSLAARPGNPKVVKDVRLGISLESSMIEMDFQHNKKIAVARVNVASHGMGIMIEFMDQTPFDEQALFGAQRLMNLTWSLPLVMHGVLSSDSKVVDYDQLVKSVVERGQAIVKASSKDFGVSFSDKVGDAWLCIFKNRKRKRTEDAVVPKVNELVVELDDSLVPPGGMSFLASFKELDPEEKLLCPPPPPRTSFGIDMSTPASLRVPDLSSARSRLSTDGMALNNALSDLDALAEMGNDDTDSVMSENSGRSSTVERCSPAGFKNGVTPQSPSELQRQRMALQQSMGVQATGPTSSVMAQMDLRMKLMQQSQQQMRQLTPPSAASSDVFDFAASEDSNSGVQAGSTPSSGTSTPFTAGSASNPFQFPSPNLLGNARYGGRGMANQAPKRGRGRARKGANLGDRQASLDSLGSSVLEGVGGSLSAQLPASGAGSRGGKQRGAVAQRRPRKPRRGSVSATGPTSHQFPPFMGAPGQMQRPFPDLSQSSLPPQLRSSEPSLSTSTELDYEEESSDGETDPPPPPKSALPPTLPPAVSSAPVLTPSVTPPIPRTAPPATSFSALLTERSNSSSPLVSAESVQIQKIINEESISSKPSSPSFSKGRKSSLESIISKTPSVPIPVSRLNASDLYDDGTQSRRLNASDLYDDGTQSRSPSPQPVVLKRESPRPASATDSGSSGGKIVLKLPKQTPLKKTETLRMSAGQPPSSRVGKDSVPSRSKHPSSRSSKEKEEKESSKARKSSKRKGTDGSSSSNSSKKPRSSGSTATASPTTVPNALPFGFTNTALPKSFKIPKVNDPPESSKEKEEKESSKARKSSKRKGTDGSSSSSSSKKPRSSGSTATASPTTVPNALPFGFTNTALPKSFKIPKVNDPPESAPTLSSSASSSKLNAPSQHATGSNTIPLHASQAARPKSILKSGPSLEQPSFSPLGFPPPAGGSGGRRTLLPAPGAPVPIPIQPTRTSVHPPAPILQPKRPSVPQFPQSQPQFFGSAPQLQRYSTPSTQQSDDMDFSRDSPGGEEGGLRIVDDAE</sequence>
<feature type="region of interest" description="Disordered" evidence="1">
    <location>
        <begin position="776"/>
        <end position="847"/>
    </location>
</feature>
<feature type="compositionally biased region" description="Polar residues" evidence="1">
    <location>
        <begin position="686"/>
        <end position="699"/>
    </location>
</feature>
<protein>
    <submittedName>
        <fullName evidence="3">Mediator of RNA polymerase II transcription subunit 1</fullName>
    </submittedName>
</protein>
<evidence type="ECO:0000256" key="1">
    <source>
        <dbReference type="SAM" id="MobiDB-lite"/>
    </source>
</evidence>
<feature type="compositionally biased region" description="Polar residues" evidence="1">
    <location>
        <begin position="1000"/>
        <end position="1024"/>
    </location>
</feature>
<feature type="region of interest" description="Disordered" evidence="1">
    <location>
        <begin position="683"/>
        <end position="716"/>
    </location>
</feature>
<reference evidence="3" key="1">
    <citation type="submission" date="2016-11" db="UniProtKB">
        <authorList>
            <consortium name="WormBaseParasite"/>
        </authorList>
    </citation>
    <scope>IDENTIFICATION</scope>
</reference>
<feature type="compositionally biased region" description="Low complexity" evidence="1">
    <location>
        <begin position="923"/>
        <end position="946"/>
    </location>
</feature>
<evidence type="ECO:0000313" key="2">
    <source>
        <dbReference type="Proteomes" id="UP000095287"/>
    </source>
</evidence>
<feature type="compositionally biased region" description="Low complexity" evidence="1">
    <location>
        <begin position="1263"/>
        <end position="1287"/>
    </location>
</feature>
<feature type="compositionally biased region" description="Polar residues" evidence="1">
    <location>
        <begin position="1436"/>
        <end position="1446"/>
    </location>
</feature>
<feature type="compositionally biased region" description="Polar residues" evidence="1">
    <location>
        <begin position="898"/>
        <end position="907"/>
    </location>
</feature>